<dbReference type="AlphaFoldDB" id="A0A0V8QIQ8"/>
<keyword evidence="1" id="KW-0472">Membrane</keyword>
<comment type="caution">
    <text evidence="2">The sequence shown here is derived from an EMBL/GenBank/DDBJ whole genome shotgun (WGS) entry which is preliminary data.</text>
</comment>
<evidence type="ECO:0000256" key="1">
    <source>
        <dbReference type="SAM" id="Phobius"/>
    </source>
</evidence>
<protein>
    <submittedName>
        <fullName evidence="2">Uncharacterized protein</fullName>
    </submittedName>
</protein>
<accession>A0A0V8QIQ8</accession>
<dbReference type="EMBL" id="LNAM01000024">
    <property type="protein sequence ID" value="KSV60282.1"/>
    <property type="molecule type" value="Genomic_DNA"/>
</dbReference>
<organism evidence="2 3">
    <name type="scientific">Acetivibrio ethanolgignens</name>
    <dbReference type="NCBI Taxonomy" id="290052"/>
    <lineage>
        <taxon>Bacteria</taxon>
        <taxon>Bacillati</taxon>
        <taxon>Bacillota</taxon>
        <taxon>Clostridia</taxon>
        <taxon>Eubacteriales</taxon>
        <taxon>Oscillospiraceae</taxon>
        <taxon>Acetivibrio</taxon>
    </lineage>
</organism>
<feature type="transmembrane region" description="Helical" evidence="1">
    <location>
        <begin position="49"/>
        <end position="67"/>
    </location>
</feature>
<keyword evidence="1" id="KW-0812">Transmembrane</keyword>
<evidence type="ECO:0000313" key="3">
    <source>
        <dbReference type="Proteomes" id="UP000054874"/>
    </source>
</evidence>
<proteinExistence type="predicted"/>
<keyword evidence="3" id="KW-1185">Reference proteome</keyword>
<keyword evidence="1" id="KW-1133">Transmembrane helix</keyword>
<gene>
    <name evidence="2" type="ORF">ASU35_05880</name>
</gene>
<reference evidence="2 3" key="1">
    <citation type="submission" date="2015-11" db="EMBL/GenBank/DDBJ databases">
        <title>Butyribacter intestini gen. nov., sp. nov., a butyric acid-producing bacterium of the family Lachnospiraceae isolated from the human faeces.</title>
        <authorList>
            <person name="Zou Y."/>
            <person name="Xue W."/>
            <person name="Luo G."/>
            <person name="Lv M."/>
        </authorList>
    </citation>
    <scope>NUCLEOTIDE SEQUENCE [LARGE SCALE GENOMIC DNA]</scope>
    <source>
        <strain evidence="2 3">ACET-33324</strain>
    </source>
</reference>
<dbReference type="Proteomes" id="UP000054874">
    <property type="component" value="Unassembled WGS sequence"/>
</dbReference>
<evidence type="ECO:0000313" key="2">
    <source>
        <dbReference type="EMBL" id="KSV60282.1"/>
    </source>
</evidence>
<name>A0A0V8QIQ8_9FIRM</name>
<sequence length="71" mass="8262">MRGDALMEKSKKIIPPMPNRMNIFGRKRYSVEMNAVDYENYSFDDVWKAIGRLWLTMAIVVIMMAGCSNKK</sequence>
<dbReference type="STRING" id="290052.ASU35_05880"/>